<dbReference type="Gramene" id="LPERR01G00870.1">
    <property type="protein sequence ID" value="LPERR01G00870.1"/>
    <property type="gene ID" value="LPERR01G00870"/>
</dbReference>
<sequence>MALPDPLADFVLIERAVRFGPEDVRKEEERKEEYAAAAAIGAGRWTSVAGASRPTLLGINPVMKPIPVLADPPRPSCLYMLLPADAPFHFRPSPAEIATTHKGILLLRTILNNYILYDVTTNELTAITALPGLRDPPISVPLGSYTAVLVGDDDYVLADIVAPYNEDLSDLALPQANVFTWSKSNAGGEWVQSPVSLPLPAAICGPEHHFHIDMTFSFEGRIFWVDLLQGILLCHLLDEGGPNLDFIPLPLGYTARVHRHRRHTLRVLCERSIACVSGVVKFAAFVGDSETFNGDVLLKTWALSPDFSHWTEDTKALSVSDIVASESFNQMGLPRAMPVCPVLSMTEDGIMYALLNVIDMEPLEQLNEFGQCLGNRLLPKANYIIRFDIRRNKILSYTTPSKDAQLRWMQPTLLGTDFSAYLARELRTKQQVQVEVLEHLLTSL</sequence>
<reference evidence="2 3" key="1">
    <citation type="submission" date="2012-08" db="EMBL/GenBank/DDBJ databases">
        <title>Oryza genome evolution.</title>
        <authorList>
            <person name="Wing R.A."/>
        </authorList>
    </citation>
    <scope>NUCLEOTIDE SEQUENCE</scope>
</reference>
<dbReference type="AlphaFoldDB" id="A0A0D9UW17"/>
<name>A0A0D9UW17_9ORYZ</name>
<evidence type="ECO:0000313" key="2">
    <source>
        <dbReference type="EnsemblPlants" id="LPERR01G00870.1"/>
    </source>
</evidence>
<evidence type="ECO:0000259" key="1">
    <source>
        <dbReference type="Pfam" id="PF07762"/>
    </source>
</evidence>
<dbReference type="EnsemblPlants" id="LPERR01G00870.1">
    <property type="protein sequence ID" value="LPERR01G00870.1"/>
    <property type="gene ID" value="LPERR01G00870"/>
</dbReference>
<accession>A0A0D9UW17</accession>
<dbReference type="Pfam" id="PF07762">
    <property type="entry name" value="DUF1618"/>
    <property type="match status" value="1"/>
</dbReference>
<reference evidence="3" key="2">
    <citation type="submission" date="2013-12" db="EMBL/GenBank/DDBJ databases">
        <authorList>
            <person name="Yu Y."/>
            <person name="Lee S."/>
            <person name="de Baynast K."/>
            <person name="Wissotski M."/>
            <person name="Liu L."/>
            <person name="Talag J."/>
            <person name="Goicoechea J."/>
            <person name="Angelova A."/>
            <person name="Jetty R."/>
            <person name="Kudrna D."/>
            <person name="Golser W."/>
            <person name="Rivera L."/>
            <person name="Zhang J."/>
            <person name="Wing R."/>
        </authorList>
    </citation>
    <scope>NUCLEOTIDE SEQUENCE</scope>
</reference>
<dbReference type="PANTHER" id="PTHR33086:SF62">
    <property type="entry name" value="OS01G0182100 PROTEIN"/>
    <property type="match status" value="1"/>
</dbReference>
<proteinExistence type="predicted"/>
<organism evidence="2 3">
    <name type="scientific">Leersia perrieri</name>
    <dbReference type="NCBI Taxonomy" id="77586"/>
    <lineage>
        <taxon>Eukaryota</taxon>
        <taxon>Viridiplantae</taxon>
        <taxon>Streptophyta</taxon>
        <taxon>Embryophyta</taxon>
        <taxon>Tracheophyta</taxon>
        <taxon>Spermatophyta</taxon>
        <taxon>Magnoliopsida</taxon>
        <taxon>Liliopsida</taxon>
        <taxon>Poales</taxon>
        <taxon>Poaceae</taxon>
        <taxon>BOP clade</taxon>
        <taxon>Oryzoideae</taxon>
        <taxon>Oryzeae</taxon>
        <taxon>Oryzinae</taxon>
        <taxon>Leersia</taxon>
    </lineage>
</organism>
<protein>
    <recommendedName>
        <fullName evidence="1">DUF1618 domain-containing protein</fullName>
    </recommendedName>
</protein>
<dbReference type="PANTHER" id="PTHR33086">
    <property type="entry name" value="OS05G0468200 PROTEIN-RELATED"/>
    <property type="match status" value="1"/>
</dbReference>
<dbReference type="Proteomes" id="UP000032180">
    <property type="component" value="Chromosome 1"/>
</dbReference>
<dbReference type="HOGENOM" id="CLU_028502_1_1_1"/>
<dbReference type="eggNOG" id="ENOG502R3CI">
    <property type="taxonomic scope" value="Eukaryota"/>
</dbReference>
<feature type="domain" description="DUF1618" evidence="1">
    <location>
        <begin position="224"/>
        <end position="352"/>
    </location>
</feature>
<reference evidence="2" key="3">
    <citation type="submission" date="2015-04" db="UniProtKB">
        <authorList>
            <consortium name="EnsemblPlants"/>
        </authorList>
    </citation>
    <scope>IDENTIFICATION</scope>
</reference>
<evidence type="ECO:0000313" key="3">
    <source>
        <dbReference type="Proteomes" id="UP000032180"/>
    </source>
</evidence>
<keyword evidence="3" id="KW-1185">Reference proteome</keyword>
<dbReference type="InterPro" id="IPR011676">
    <property type="entry name" value="DUF1618"/>
</dbReference>